<dbReference type="AlphaFoldDB" id="A0A834IME9"/>
<evidence type="ECO:0000313" key="4">
    <source>
        <dbReference type="Proteomes" id="UP000625711"/>
    </source>
</evidence>
<keyword evidence="2" id="KW-1133">Transmembrane helix</keyword>
<accession>A0A834IME9</accession>
<proteinExistence type="predicted"/>
<name>A0A834IME9_RHYFE</name>
<organism evidence="3 4">
    <name type="scientific">Rhynchophorus ferrugineus</name>
    <name type="common">Red palm weevil</name>
    <name type="synonym">Curculio ferrugineus</name>
    <dbReference type="NCBI Taxonomy" id="354439"/>
    <lineage>
        <taxon>Eukaryota</taxon>
        <taxon>Metazoa</taxon>
        <taxon>Ecdysozoa</taxon>
        <taxon>Arthropoda</taxon>
        <taxon>Hexapoda</taxon>
        <taxon>Insecta</taxon>
        <taxon>Pterygota</taxon>
        <taxon>Neoptera</taxon>
        <taxon>Endopterygota</taxon>
        <taxon>Coleoptera</taxon>
        <taxon>Polyphaga</taxon>
        <taxon>Cucujiformia</taxon>
        <taxon>Curculionidae</taxon>
        <taxon>Dryophthorinae</taxon>
        <taxon>Rhynchophorus</taxon>
    </lineage>
</organism>
<feature type="region of interest" description="Disordered" evidence="1">
    <location>
        <begin position="1"/>
        <end position="28"/>
    </location>
</feature>
<dbReference type="EMBL" id="JAACXV010000286">
    <property type="protein sequence ID" value="KAF7280538.1"/>
    <property type="molecule type" value="Genomic_DNA"/>
</dbReference>
<evidence type="ECO:0000256" key="2">
    <source>
        <dbReference type="SAM" id="Phobius"/>
    </source>
</evidence>
<keyword evidence="2" id="KW-0472">Membrane</keyword>
<feature type="transmembrane region" description="Helical" evidence="2">
    <location>
        <begin position="89"/>
        <end position="107"/>
    </location>
</feature>
<keyword evidence="4" id="KW-1185">Reference proteome</keyword>
<comment type="caution">
    <text evidence="3">The sequence shown here is derived from an EMBL/GenBank/DDBJ whole genome shotgun (WGS) entry which is preliminary data.</text>
</comment>
<reference evidence="3" key="1">
    <citation type="submission" date="2020-08" db="EMBL/GenBank/DDBJ databases">
        <title>Genome sequencing and assembly of the red palm weevil Rhynchophorus ferrugineus.</title>
        <authorList>
            <person name="Dias G.B."/>
            <person name="Bergman C.M."/>
            <person name="Manee M."/>
        </authorList>
    </citation>
    <scope>NUCLEOTIDE SEQUENCE</scope>
    <source>
        <strain evidence="3">AA-2017</strain>
        <tissue evidence="3">Whole larva</tissue>
    </source>
</reference>
<protein>
    <submittedName>
        <fullName evidence="3">Uncharacterized protein</fullName>
    </submittedName>
</protein>
<evidence type="ECO:0000256" key="1">
    <source>
        <dbReference type="SAM" id="MobiDB-lite"/>
    </source>
</evidence>
<gene>
    <name evidence="3" type="ORF">GWI33_005741</name>
</gene>
<evidence type="ECO:0000313" key="3">
    <source>
        <dbReference type="EMBL" id="KAF7280538.1"/>
    </source>
</evidence>
<keyword evidence="2" id="KW-0812">Transmembrane</keyword>
<feature type="compositionally biased region" description="Basic and acidic residues" evidence="1">
    <location>
        <begin position="17"/>
        <end position="28"/>
    </location>
</feature>
<sequence>MLLKSSRRPETTISAREIVDGEGKQKCDPPIRQAGDVLVFSRFSNAESRVDRIDMTARIKRSPGDTQGYGTEKTVRESYVDTQATGTKMLLSLLECFGFFSLCFAFVSN</sequence>
<dbReference type="Proteomes" id="UP000625711">
    <property type="component" value="Unassembled WGS sequence"/>
</dbReference>